<reference evidence="2" key="1">
    <citation type="submission" date="2023-01" db="EMBL/GenBank/DDBJ databases">
        <authorList>
            <person name="Bendele M."/>
            <person name="Baldwin A.R."/>
            <person name="Chauncey H.A."/>
            <person name="Connelly K.A."/>
            <person name="Daniel I."/>
            <person name="Fitzgerald E.B."/>
            <person name="McKinney B.E."/>
            <person name="Murray D.M."/>
            <person name="Parshall S."/>
            <person name="Stokes L.T."/>
            <person name="Tanaka K.N."/>
            <person name="Vinson E.C."/>
            <person name="Klevikis C."/>
            <person name="Temple L."/>
            <person name="Utz L."/>
            <person name="Rinehart C.A."/>
            <person name="Garlena R.A."/>
            <person name="Russell D.A."/>
            <person name="Jacobs-Sera D."/>
            <person name="Hatfull G.F."/>
        </authorList>
    </citation>
    <scope>NUCLEOTIDE SEQUENCE [LARGE SCALE GENOMIC DNA]</scope>
</reference>
<dbReference type="EMBL" id="OQ190481">
    <property type="protein sequence ID" value="WDS52060.1"/>
    <property type="molecule type" value="Genomic_DNA"/>
</dbReference>
<evidence type="ECO:0000313" key="1">
    <source>
        <dbReference type="EMBL" id="WDS52060.1"/>
    </source>
</evidence>
<keyword evidence="2" id="KW-1185">Reference proteome</keyword>
<evidence type="ECO:0000313" key="2">
    <source>
        <dbReference type="Proteomes" id="UP001219759"/>
    </source>
</evidence>
<protein>
    <submittedName>
        <fullName evidence="1">Uncharacterized protein</fullName>
    </submittedName>
</protein>
<sequence length="66" mass="7177">MSARAVTATNRLTGVKFTGVQDTDTSIVYLVAPAIQIAADVNAGDDRLGNYVPMFGQHFYDIEELQ</sequence>
<proteinExistence type="predicted"/>
<accession>A0AAE9ZLI2</accession>
<organism evidence="1 2">
    <name type="scientific">Microbacterium phage Caron</name>
    <dbReference type="NCBI Taxonomy" id="3028494"/>
    <lineage>
        <taxon>Viruses</taxon>
        <taxon>Duplodnaviria</taxon>
        <taxon>Heunggongvirae</taxon>
        <taxon>Uroviricota</taxon>
        <taxon>Caudoviricetes</taxon>
        <taxon>Casidaviridae</taxon>
        <taxon>Barnstormervirus</taxon>
        <taxon>Barnstormervirus caron</taxon>
    </lineage>
</organism>
<dbReference type="Proteomes" id="UP001219759">
    <property type="component" value="Segment"/>
</dbReference>
<gene>
    <name evidence="1" type="primary">34</name>
    <name evidence="1" type="ORF">SEA_CARON_34</name>
</gene>
<name>A0AAE9ZLI2_9CAUD</name>